<dbReference type="Pfam" id="PF20776">
    <property type="entry name" value="SLS1_N"/>
    <property type="match status" value="1"/>
</dbReference>
<accession>U4L5X8</accession>
<name>U4L5X8_PYROM</name>
<dbReference type="GO" id="GO:0005743">
    <property type="term" value="C:mitochondrial inner membrane"/>
    <property type="evidence" value="ECO:0007669"/>
    <property type="project" value="InterPro"/>
</dbReference>
<evidence type="ECO:0000259" key="2">
    <source>
        <dbReference type="Pfam" id="PF14611"/>
    </source>
</evidence>
<feature type="region of interest" description="Disordered" evidence="1">
    <location>
        <begin position="26"/>
        <end position="60"/>
    </location>
</feature>
<feature type="domain" description="SLS1 C-terminal" evidence="5">
    <location>
        <begin position="355"/>
        <end position="715"/>
    </location>
</feature>
<feature type="compositionally biased region" description="Polar residues" evidence="1">
    <location>
        <begin position="26"/>
        <end position="45"/>
    </location>
</feature>
<sequence>MPPPSAGSFLSVCCRCQLRALRRTNPTRTQLRSASQAASTLTNDNAAPAIEDKKAPRTKSGQALIVLGPPKARKNPTVDGLRKAITPLEEKDLQELSKSILIYEREAVLDATKMGIALLQPSEPRVSKERWQQLYDQLNKQFNVKQLRNFFNSSPETVAKVGGKGTKMETIKLILGDLWKVKIAEDIAEREDVIVEEKIKSNKRDIFLLIGEDGRVLREWAQKCNARITVNVAESAMKINASRASIETIQGLLETLISQIKTETIDISAAIRIAEFPDDVIPVIARMTNTFIERLGDSKISISSADKTRDRMDDARRLILTSINLSLRTKDSLLFNPPLDNSTTGALFPFSESSSLPWSDRHQNWGRWKLITQRPFPSTQKPKFVIDSFNVLRNVNGSRGSTETVFNALSELGGPTRTSETTEHGLKSTYEAIIGNLLYCIPTDDYALRVENPELEVPEFIRKFHDTPRILSNSFPGIHAFTQDPIKRTDFAIPAPPLQNASSKEYFQLRFLPTPWANPDNFETYPPVRLTVKIDPTTGEPLDPEFSALGLQCNADVLLPRLPCDIRFTRRDEAILPIVEDAKAAGIAKEEWEKYLANSQLNPTKNAKLRSASEIKLNIPNWLVNGPAHPAIEDAEASETSEASTEAASVEYTFAGMEFRRGVTLEDNGYSLSRTVIEGGVSGGRKTEIKMTHNPGAEKEVEQEGFKAFVDKAISFVNGVDVFLRKKLRA</sequence>
<dbReference type="InterPro" id="IPR048400">
    <property type="entry name" value="SLS1_N"/>
</dbReference>
<protein>
    <submittedName>
        <fullName evidence="6">Similar to Protein sls1 acc. no. Q9UT03</fullName>
    </submittedName>
</protein>
<dbReference type="Proteomes" id="UP000018144">
    <property type="component" value="Unassembled WGS sequence"/>
</dbReference>
<dbReference type="EMBL" id="HF935634">
    <property type="protein sequence ID" value="CCX11712.1"/>
    <property type="molecule type" value="Genomic_DNA"/>
</dbReference>
<dbReference type="AlphaFoldDB" id="U4L5X8"/>
<evidence type="ECO:0000256" key="1">
    <source>
        <dbReference type="SAM" id="MobiDB-lite"/>
    </source>
</evidence>
<gene>
    <name evidence="6" type="ORF">PCON_11306</name>
</gene>
<reference evidence="6 7" key="1">
    <citation type="journal article" date="2013" name="PLoS Genet.">
        <title>The genome and development-dependent transcriptomes of Pyronema confluens: a window into fungal evolution.</title>
        <authorList>
            <person name="Traeger S."/>
            <person name="Altegoer F."/>
            <person name="Freitag M."/>
            <person name="Gabaldon T."/>
            <person name="Kempken F."/>
            <person name="Kumar A."/>
            <person name="Marcet-Houben M."/>
            <person name="Poggeler S."/>
            <person name="Stajich J.E."/>
            <person name="Nowrousian M."/>
        </authorList>
    </citation>
    <scope>NUCLEOTIDE SEQUENCE [LARGE SCALE GENOMIC DNA]</scope>
    <source>
        <strain evidence="7">CBS 100304</strain>
        <tissue evidence="6">Vegetative mycelium</tissue>
    </source>
</reference>
<dbReference type="InterPro" id="IPR048401">
    <property type="entry name" value="SLS1_C"/>
</dbReference>
<dbReference type="OrthoDB" id="5392646at2759"/>
<evidence type="ECO:0000313" key="7">
    <source>
        <dbReference type="Proteomes" id="UP000018144"/>
    </source>
</evidence>
<dbReference type="Pfam" id="PF20778">
    <property type="entry name" value="SLS1_C"/>
    <property type="match status" value="1"/>
</dbReference>
<keyword evidence="7" id="KW-1185">Reference proteome</keyword>
<organism evidence="6 7">
    <name type="scientific">Pyronema omphalodes (strain CBS 100304)</name>
    <name type="common">Pyronema confluens</name>
    <dbReference type="NCBI Taxonomy" id="1076935"/>
    <lineage>
        <taxon>Eukaryota</taxon>
        <taxon>Fungi</taxon>
        <taxon>Dikarya</taxon>
        <taxon>Ascomycota</taxon>
        <taxon>Pezizomycotina</taxon>
        <taxon>Pezizomycetes</taxon>
        <taxon>Pezizales</taxon>
        <taxon>Pyronemataceae</taxon>
        <taxon>Pyronema</taxon>
    </lineage>
</organism>
<evidence type="ECO:0000259" key="5">
    <source>
        <dbReference type="Pfam" id="PF20778"/>
    </source>
</evidence>
<dbReference type="InterPro" id="IPR048748">
    <property type="entry name" value="SLS1_KH2"/>
</dbReference>
<evidence type="ECO:0000259" key="3">
    <source>
        <dbReference type="Pfam" id="PF20776"/>
    </source>
</evidence>
<dbReference type="eggNOG" id="ENOG502QUD1">
    <property type="taxonomic scope" value="Eukaryota"/>
</dbReference>
<dbReference type="Pfam" id="PF20777">
    <property type="entry name" value="KH_SLS1_2"/>
    <property type="match status" value="1"/>
</dbReference>
<proteinExistence type="predicted"/>
<evidence type="ECO:0000259" key="4">
    <source>
        <dbReference type="Pfam" id="PF20777"/>
    </source>
</evidence>
<dbReference type="STRING" id="1076935.U4L5X8"/>
<feature type="domain" description="SLS1 second KH" evidence="4">
    <location>
        <begin position="264"/>
        <end position="322"/>
    </location>
</feature>
<feature type="domain" description="SLS1 first KH" evidence="2">
    <location>
        <begin position="199"/>
        <end position="260"/>
    </location>
</feature>
<feature type="domain" description="SLS1 N-terminal" evidence="3">
    <location>
        <begin position="113"/>
        <end position="183"/>
    </location>
</feature>
<dbReference type="Pfam" id="PF14611">
    <property type="entry name" value="KH_SLS1_1"/>
    <property type="match status" value="1"/>
</dbReference>
<dbReference type="InterPro" id="IPR032741">
    <property type="entry name" value="Sls1_KH-1"/>
</dbReference>
<evidence type="ECO:0000313" key="6">
    <source>
        <dbReference type="EMBL" id="CCX11712.1"/>
    </source>
</evidence>
<dbReference type="OMA" id="LWFELDE"/>